<dbReference type="Proteomes" id="UP000639396">
    <property type="component" value="Unassembled WGS sequence"/>
</dbReference>
<proteinExistence type="predicted"/>
<protein>
    <submittedName>
        <fullName evidence="2">Sugar kinase</fullName>
    </submittedName>
</protein>
<keyword evidence="3" id="KW-1185">Reference proteome</keyword>
<feature type="domain" description="Carbohydrate kinase PfkB" evidence="1">
    <location>
        <begin position="224"/>
        <end position="338"/>
    </location>
</feature>
<dbReference type="AlphaFoldDB" id="A0A927C543"/>
<dbReference type="GO" id="GO:0033786">
    <property type="term" value="F:heptose-1-phosphate adenylyltransferase activity"/>
    <property type="evidence" value="ECO:0007669"/>
    <property type="project" value="TreeGrafter"/>
</dbReference>
<dbReference type="InterPro" id="IPR011611">
    <property type="entry name" value="PfkB_dom"/>
</dbReference>
<reference evidence="2" key="1">
    <citation type="submission" date="2020-09" db="EMBL/GenBank/DDBJ databases">
        <title>A novel bacterium of genus Paenibacillus, isolated from South China Sea.</title>
        <authorList>
            <person name="Huang H."/>
            <person name="Mo K."/>
            <person name="Hu Y."/>
        </authorList>
    </citation>
    <scope>NUCLEOTIDE SEQUENCE</scope>
    <source>
        <strain evidence="2">IB182363</strain>
    </source>
</reference>
<dbReference type="PANTHER" id="PTHR46969:SF1">
    <property type="entry name" value="BIFUNCTIONAL PROTEIN HLDE"/>
    <property type="match status" value="1"/>
</dbReference>
<dbReference type="GO" id="GO:0005829">
    <property type="term" value="C:cytosol"/>
    <property type="evidence" value="ECO:0007669"/>
    <property type="project" value="TreeGrafter"/>
</dbReference>
<evidence type="ECO:0000313" key="2">
    <source>
        <dbReference type="EMBL" id="MBD2861523.1"/>
    </source>
</evidence>
<dbReference type="PANTHER" id="PTHR46969">
    <property type="entry name" value="BIFUNCTIONAL PROTEIN HLDE"/>
    <property type="match status" value="1"/>
</dbReference>
<evidence type="ECO:0000259" key="1">
    <source>
        <dbReference type="Pfam" id="PF00294"/>
    </source>
</evidence>
<evidence type="ECO:0000313" key="3">
    <source>
        <dbReference type="Proteomes" id="UP000639396"/>
    </source>
</evidence>
<gene>
    <name evidence="2" type="ORF">IDH45_05905</name>
</gene>
<keyword evidence="2" id="KW-0808">Transferase</keyword>
<comment type="caution">
    <text evidence="2">The sequence shown here is derived from an EMBL/GenBank/DDBJ whole genome shotgun (WGS) entry which is preliminary data.</text>
</comment>
<dbReference type="Pfam" id="PF00294">
    <property type="entry name" value="PfkB"/>
    <property type="match status" value="2"/>
</dbReference>
<feature type="domain" description="Carbohydrate kinase PfkB" evidence="1">
    <location>
        <begin position="69"/>
        <end position="131"/>
    </location>
</feature>
<dbReference type="RefSeq" id="WP_190925621.1">
    <property type="nucleotide sequence ID" value="NZ_JACXJA010000006.1"/>
</dbReference>
<dbReference type="SUPFAM" id="SSF53613">
    <property type="entry name" value="Ribokinase-like"/>
    <property type="match status" value="1"/>
</dbReference>
<dbReference type="GO" id="GO:0033785">
    <property type="term" value="F:heptose 7-phosphate kinase activity"/>
    <property type="evidence" value="ECO:0007669"/>
    <property type="project" value="TreeGrafter"/>
</dbReference>
<dbReference type="Gene3D" id="3.40.1190.20">
    <property type="match status" value="1"/>
</dbReference>
<accession>A0A927C543</accession>
<keyword evidence="2" id="KW-0418">Kinase</keyword>
<name>A0A927C543_9BACL</name>
<sequence>MEEELLSLSSVPQYSGLTRGRVIEILDRISTLKAGVVGDGCLDMYWHADMTVSELSRETPHHNLPVIREQFAPGAAGNVAANFRELGCAEVSFCSIVGDDWRGALLKEAFRNRGIDDSYMLADPNRVTPAYCKTILHGLQDAQQEAPRIDFINMDAPYEVMQRRLVAELDRMAAKVDIIGATDQLKSGAIGTALRDRLRYWAGKGKTVVIDSRENIGKYRGVTVKPNELEALRWCYGSLKFHPSSEHEIMKAGMRLARSVEAPCCVTMGEKGALWFENGHVTHIPTAAVAPPIDIVGAGDSFTAAFLSALGAGCAGPEAAAFAHLAAAVSVRKLGRAGSATPQEILNRFDETAKLLKTYQSQ</sequence>
<dbReference type="EMBL" id="JACXJA010000006">
    <property type="protein sequence ID" value="MBD2861523.1"/>
    <property type="molecule type" value="Genomic_DNA"/>
</dbReference>
<organism evidence="2 3">
    <name type="scientific">Paenibacillus oceani</name>
    <dbReference type="NCBI Taxonomy" id="2772510"/>
    <lineage>
        <taxon>Bacteria</taxon>
        <taxon>Bacillati</taxon>
        <taxon>Bacillota</taxon>
        <taxon>Bacilli</taxon>
        <taxon>Bacillales</taxon>
        <taxon>Paenibacillaceae</taxon>
        <taxon>Paenibacillus</taxon>
    </lineage>
</organism>
<dbReference type="InterPro" id="IPR029056">
    <property type="entry name" value="Ribokinase-like"/>
</dbReference>